<evidence type="ECO:0000313" key="9">
    <source>
        <dbReference type="EMBL" id="ELU06021.1"/>
    </source>
</evidence>
<name>R7URJ5_CAPTE</name>
<evidence type="ECO:0000256" key="1">
    <source>
        <dbReference type="ARBA" id="ARBA00022448"/>
    </source>
</evidence>
<dbReference type="Pfam" id="PF00042">
    <property type="entry name" value="Globin"/>
    <property type="match status" value="1"/>
</dbReference>
<evidence type="ECO:0000256" key="4">
    <source>
        <dbReference type="ARBA" id="ARBA00022723"/>
    </source>
</evidence>
<feature type="domain" description="Globin" evidence="8">
    <location>
        <begin position="94"/>
        <end position="241"/>
    </location>
</feature>
<dbReference type="PROSITE" id="PS01033">
    <property type="entry name" value="GLOBIN"/>
    <property type="match status" value="1"/>
</dbReference>
<reference evidence="11" key="1">
    <citation type="submission" date="2012-12" db="EMBL/GenBank/DDBJ databases">
        <authorList>
            <person name="Hellsten U."/>
            <person name="Grimwood J."/>
            <person name="Chapman J.A."/>
            <person name="Shapiro H."/>
            <person name="Aerts A."/>
            <person name="Otillar R.P."/>
            <person name="Terry A.Y."/>
            <person name="Boore J.L."/>
            <person name="Simakov O."/>
            <person name="Marletaz F."/>
            <person name="Cho S.-J."/>
            <person name="Edsinger-Gonzales E."/>
            <person name="Havlak P."/>
            <person name="Kuo D.-H."/>
            <person name="Larsson T."/>
            <person name="Lv J."/>
            <person name="Arendt D."/>
            <person name="Savage R."/>
            <person name="Osoegawa K."/>
            <person name="de Jong P."/>
            <person name="Lindberg D.R."/>
            <person name="Seaver E.C."/>
            <person name="Weisblat D.A."/>
            <person name="Putnam N.H."/>
            <person name="Grigoriev I.V."/>
            <person name="Rokhsar D.S."/>
        </authorList>
    </citation>
    <scope>NUCLEOTIDE SEQUENCE</scope>
    <source>
        <strain evidence="11">I ESC-2004</strain>
    </source>
</reference>
<feature type="compositionally biased region" description="Polar residues" evidence="7">
    <location>
        <begin position="1"/>
        <end position="17"/>
    </location>
</feature>
<keyword evidence="3 6" id="KW-0561">Oxygen transport</keyword>
<proteinExistence type="inferred from homology"/>
<evidence type="ECO:0000313" key="10">
    <source>
        <dbReference type="EnsemblMetazoa" id="CapteP188542"/>
    </source>
</evidence>
<organism evidence="9">
    <name type="scientific">Capitella teleta</name>
    <name type="common">Polychaete worm</name>
    <dbReference type="NCBI Taxonomy" id="283909"/>
    <lineage>
        <taxon>Eukaryota</taxon>
        <taxon>Metazoa</taxon>
        <taxon>Spiralia</taxon>
        <taxon>Lophotrochozoa</taxon>
        <taxon>Annelida</taxon>
        <taxon>Polychaeta</taxon>
        <taxon>Sedentaria</taxon>
        <taxon>Scolecida</taxon>
        <taxon>Capitellidae</taxon>
        <taxon>Capitella</taxon>
    </lineage>
</organism>
<dbReference type="OrthoDB" id="436496at2759"/>
<keyword evidence="11" id="KW-1185">Reference proteome</keyword>
<sequence length="242" mass="27741">MGTEISSVDCGQTSADLSITRPPVNQEVSEEESPPPSPWQPNTPPSNWKKRLWSSLRRTNSRKTKSVDSDEEQGPTSLEIRRAHLQQLAEARPQLTDRQMTLIEDTWSIVQRDISTVGLDMFSRMFEAFPGIKESFGPLSSMVPEDHRYRKEISEHGVRVLNTVDTILRLRHDPDKTIETLHDLGGKHISFNAKVDYIDLLGQHFLFAMEPVLKQHWTPEVEQAWADLFRLMSHVMKEGMVL</sequence>
<dbReference type="AlphaFoldDB" id="R7URJ5"/>
<dbReference type="Proteomes" id="UP000014760">
    <property type="component" value="Unassembled WGS sequence"/>
</dbReference>
<dbReference type="PRINTS" id="PR01907">
    <property type="entry name" value="WORMGLOBIN"/>
</dbReference>
<dbReference type="GO" id="GO:0046872">
    <property type="term" value="F:metal ion binding"/>
    <property type="evidence" value="ECO:0007669"/>
    <property type="project" value="UniProtKB-KW"/>
</dbReference>
<dbReference type="CDD" id="cd12137">
    <property type="entry name" value="GbX"/>
    <property type="match status" value="1"/>
</dbReference>
<dbReference type="GO" id="GO:0019825">
    <property type="term" value="F:oxygen binding"/>
    <property type="evidence" value="ECO:0007669"/>
    <property type="project" value="InterPro"/>
</dbReference>
<dbReference type="InterPro" id="IPR012292">
    <property type="entry name" value="Globin/Proto"/>
</dbReference>
<dbReference type="PANTHER" id="PTHR46458">
    <property type="entry name" value="BLR2807 PROTEIN"/>
    <property type="match status" value="1"/>
</dbReference>
<dbReference type="HOGENOM" id="CLU_1148129_0_0_1"/>
<keyword evidence="4" id="KW-0479">Metal-binding</keyword>
<protein>
    <recommendedName>
        <fullName evidence="8">Globin domain-containing protein</fullName>
    </recommendedName>
</protein>
<dbReference type="PANTHER" id="PTHR46458:SF1">
    <property type="entry name" value="GEO09476P1"/>
    <property type="match status" value="1"/>
</dbReference>
<comment type="similarity">
    <text evidence="6">Belongs to the globin family.</text>
</comment>
<reference evidence="9 11" key="2">
    <citation type="journal article" date="2013" name="Nature">
        <title>Insights into bilaterian evolution from three spiralian genomes.</title>
        <authorList>
            <person name="Simakov O."/>
            <person name="Marletaz F."/>
            <person name="Cho S.J."/>
            <person name="Edsinger-Gonzales E."/>
            <person name="Havlak P."/>
            <person name="Hellsten U."/>
            <person name="Kuo D.H."/>
            <person name="Larsson T."/>
            <person name="Lv J."/>
            <person name="Arendt D."/>
            <person name="Savage R."/>
            <person name="Osoegawa K."/>
            <person name="de Jong P."/>
            <person name="Grimwood J."/>
            <person name="Chapman J.A."/>
            <person name="Shapiro H."/>
            <person name="Aerts A."/>
            <person name="Otillar R.P."/>
            <person name="Terry A.Y."/>
            <person name="Boore J.L."/>
            <person name="Grigoriev I.V."/>
            <person name="Lindberg D.R."/>
            <person name="Seaver E.C."/>
            <person name="Weisblat D.A."/>
            <person name="Putnam N.H."/>
            <person name="Rokhsar D.S."/>
        </authorList>
    </citation>
    <scope>NUCLEOTIDE SEQUENCE</scope>
    <source>
        <strain evidence="9 11">I ESC-2004</strain>
    </source>
</reference>
<dbReference type="EMBL" id="KB300985">
    <property type="protein sequence ID" value="ELU06021.1"/>
    <property type="molecule type" value="Genomic_DNA"/>
</dbReference>
<dbReference type="EMBL" id="AMQN01007586">
    <property type="status" value="NOT_ANNOTATED_CDS"/>
    <property type="molecule type" value="Genomic_DNA"/>
</dbReference>
<dbReference type="EnsemblMetazoa" id="CapteT188542">
    <property type="protein sequence ID" value="CapteP188542"/>
    <property type="gene ID" value="CapteG188542"/>
</dbReference>
<dbReference type="GO" id="GO:0020037">
    <property type="term" value="F:heme binding"/>
    <property type="evidence" value="ECO:0007669"/>
    <property type="project" value="InterPro"/>
</dbReference>
<dbReference type="OMA" id="HVMYSAK"/>
<dbReference type="SUPFAM" id="SSF46458">
    <property type="entry name" value="Globin-like"/>
    <property type="match status" value="1"/>
</dbReference>
<gene>
    <name evidence="9" type="ORF">CAPTEDRAFT_188542</name>
</gene>
<evidence type="ECO:0000256" key="2">
    <source>
        <dbReference type="ARBA" id="ARBA00022617"/>
    </source>
</evidence>
<evidence type="ECO:0000256" key="7">
    <source>
        <dbReference type="SAM" id="MobiDB-lite"/>
    </source>
</evidence>
<accession>R7URJ5</accession>
<evidence type="ECO:0000256" key="5">
    <source>
        <dbReference type="ARBA" id="ARBA00023004"/>
    </source>
</evidence>
<dbReference type="GO" id="GO:0005344">
    <property type="term" value="F:oxygen carrier activity"/>
    <property type="evidence" value="ECO:0007669"/>
    <property type="project" value="UniProtKB-KW"/>
</dbReference>
<keyword evidence="2 6" id="KW-0349">Heme</keyword>
<dbReference type="InterPro" id="IPR000971">
    <property type="entry name" value="Globin"/>
</dbReference>
<feature type="compositionally biased region" description="Pro residues" evidence="7">
    <location>
        <begin position="34"/>
        <end position="44"/>
    </location>
</feature>
<evidence type="ECO:0000259" key="8">
    <source>
        <dbReference type="PROSITE" id="PS01033"/>
    </source>
</evidence>
<keyword evidence="5" id="KW-0408">Iron</keyword>
<evidence type="ECO:0000256" key="6">
    <source>
        <dbReference type="RuleBase" id="RU000356"/>
    </source>
</evidence>
<dbReference type="Gene3D" id="1.10.490.10">
    <property type="entry name" value="Globins"/>
    <property type="match status" value="1"/>
</dbReference>
<keyword evidence="1 6" id="KW-0813">Transport</keyword>
<dbReference type="InterPro" id="IPR050532">
    <property type="entry name" value="Globin-like_OT"/>
</dbReference>
<feature type="region of interest" description="Disordered" evidence="7">
    <location>
        <begin position="1"/>
        <end position="77"/>
    </location>
</feature>
<evidence type="ECO:0000313" key="11">
    <source>
        <dbReference type="Proteomes" id="UP000014760"/>
    </source>
</evidence>
<reference evidence="10" key="3">
    <citation type="submission" date="2015-06" db="UniProtKB">
        <authorList>
            <consortium name="EnsemblMetazoa"/>
        </authorList>
    </citation>
    <scope>IDENTIFICATION</scope>
</reference>
<dbReference type="InterPro" id="IPR009050">
    <property type="entry name" value="Globin-like_sf"/>
</dbReference>
<evidence type="ECO:0000256" key="3">
    <source>
        <dbReference type="ARBA" id="ARBA00022621"/>
    </source>
</evidence>